<sequence length="56" mass="6290">MATAIVHPVAVIMPQVESCKQVDADRVLDYFRGEKVLEHYAQATMAVGLWESEEKV</sequence>
<dbReference type="EMBL" id="UINC01137222">
    <property type="protein sequence ID" value="SVD22432.1"/>
    <property type="molecule type" value="Genomic_DNA"/>
</dbReference>
<reference evidence="1" key="1">
    <citation type="submission" date="2018-05" db="EMBL/GenBank/DDBJ databases">
        <authorList>
            <person name="Lanie J.A."/>
            <person name="Ng W.-L."/>
            <person name="Kazmierczak K.M."/>
            <person name="Andrzejewski T.M."/>
            <person name="Davidsen T.M."/>
            <person name="Wayne K.J."/>
            <person name="Tettelin H."/>
            <person name="Glass J.I."/>
            <person name="Rusch D."/>
            <person name="Podicherti R."/>
            <person name="Tsui H.-C.T."/>
            <person name="Winkler M.E."/>
        </authorList>
    </citation>
    <scope>NUCLEOTIDE SEQUENCE</scope>
</reference>
<feature type="non-terminal residue" evidence="1">
    <location>
        <position position="56"/>
    </location>
</feature>
<accession>A0A382TKZ7</accession>
<organism evidence="1">
    <name type="scientific">marine metagenome</name>
    <dbReference type="NCBI Taxonomy" id="408172"/>
    <lineage>
        <taxon>unclassified sequences</taxon>
        <taxon>metagenomes</taxon>
        <taxon>ecological metagenomes</taxon>
    </lineage>
</organism>
<protein>
    <submittedName>
        <fullName evidence="1">Uncharacterized protein</fullName>
    </submittedName>
</protein>
<proteinExistence type="predicted"/>
<evidence type="ECO:0000313" key="1">
    <source>
        <dbReference type="EMBL" id="SVD22432.1"/>
    </source>
</evidence>
<name>A0A382TKZ7_9ZZZZ</name>
<dbReference type="AlphaFoldDB" id="A0A382TKZ7"/>
<gene>
    <name evidence="1" type="ORF">METZ01_LOCUS375286</name>
</gene>